<dbReference type="GO" id="GO:0005634">
    <property type="term" value="C:nucleus"/>
    <property type="evidence" value="ECO:0007669"/>
    <property type="project" value="UniProtKB-SubCell"/>
</dbReference>
<dbReference type="EMBL" id="CM029045">
    <property type="protein sequence ID" value="KAG2597058.1"/>
    <property type="molecule type" value="Genomic_DNA"/>
</dbReference>
<evidence type="ECO:0000259" key="3">
    <source>
        <dbReference type="PROSITE" id="PS51319"/>
    </source>
</evidence>
<feature type="domain" description="TFIIS N-terminal" evidence="3">
    <location>
        <begin position="59"/>
        <end position="125"/>
    </location>
</feature>
<dbReference type="AlphaFoldDB" id="A0A8T0SJ57"/>
<dbReference type="PROSITE" id="PS51319">
    <property type="entry name" value="TFIIS_N"/>
    <property type="match status" value="1"/>
</dbReference>
<feature type="region of interest" description="Disordered" evidence="2">
    <location>
        <begin position="177"/>
        <end position="246"/>
    </location>
</feature>
<dbReference type="PANTHER" id="PTHR47853:SF1">
    <property type="entry name" value="EXPRESSED PROTEIN"/>
    <property type="match status" value="1"/>
</dbReference>
<evidence type="ECO:0000256" key="1">
    <source>
        <dbReference type="PROSITE-ProRule" id="PRU00649"/>
    </source>
</evidence>
<dbReference type="PANTHER" id="PTHR47853">
    <property type="entry name" value="EXPRESSED PROTEIN"/>
    <property type="match status" value="1"/>
</dbReference>
<accession>A0A8T0SJ57</accession>
<feature type="compositionally biased region" description="Basic and acidic residues" evidence="2">
    <location>
        <begin position="206"/>
        <end position="218"/>
    </location>
</feature>
<feature type="compositionally biased region" description="Basic and acidic residues" evidence="2">
    <location>
        <begin position="233"/>
        <end position="246"/>
    </location>
</feature>
<organism evidence="4 5">
    <name type="scientific">Panicum virgatum</name>
    <name type="common">Blackwell switchgrass</name>
    <dbReference type="NCBI Taxonomy" id="38727"/>
    <lineage>
        <taxon>Eukaryota</taxon>
        <taxon>Viridiplantae</taxon>
        <taxon>Streptophyta</taxon>
        <taxon>Embryophyta</taxon>
        <taxon>Tracheophyta</taxon>
        <taxon>Spermatophyta</taxon>
        <taxon>Magnoliopsida</taxon>
        <taxon>Liliopsida</taxon>
        <taxon>Poales</taxon>
        <taxon>Poaceae</taxon>
        <taxon>PACMAD clade</taxon>
        <taxon>Panicoideae</taxon>
        <taxon>Panicodae</taxon>
        <taxon>Paniceae</taxon>
        <taxon>Panicinae</taxon>
        <taxon>Panicum</taxon>
        <taxon>Panicum sect. Hiantes</taxon>
    </lineage>
</organism>
<evidence type="ECO:0000256" key="2">
    <source>
        <dbReference type="SAM" id="MobiDB-lite"/>
    </source>
</evidence>
<dbReference type="InterPro" id="IPR017923">
    <property type="entry name" value="TFIIS_N"/>
</dbReference>
<dbReference type="Pfam" id="PF08711">
    <property type="entry name" value="Med26"/>
    <property type="match status" value="1"/>
</dbReference>
<gene>
    <name evidence="4" type="ORF">PVAP13_5KG214900</name>
</gene>
<evidence type="ECO:0000313" key="4">
    <source>
        <dbReference type="EMBL" id="KAG2597058.1"/>
    </source>
</evidence>
<evidence type="ECO:0000313" key="5">
    <source>
        <dbReference type="Proteomes" id="UP000823388"/>
    </source>
</evidence>
<keyword evidence="1" id="KW-0539">Nucleus</keyword>
<dbReference type="Proteomes" id="UP000823388">
    <property type="component" value="Chromosome 5K"/>
</dbReference>
<keyword evidence="5" id="KW-1185">Reference proteome</keyword>
<comment type="subcellular location">
    <subcellularLocation>
        <location evidence="1">Nucleus</location>
    </subcellularLocation>
</comment>
<proteinExistence type="predicted"/>
<dbReference type="Gene3D" id="1.20.930.10">
    <property type="entry name" value="Conserved domain common to transcription factors TFIIS, elongin A, CRSP70"/>
    <property type="match status" value="1"/>
</dbReference>
<protein>
    <recommendedName>
        <fullName evidence="3">TFIIS N-terminal domain-containing protein</fullName>
    </recommendedName>
</protein>
<sequence>MADKSPLRRWKRFFPAFGAIDAAIESALGCSRDKHRRVRGDLVEKLCDCDAAGDGSGTEALCLLLDQAMVEALQTLRLVPATPAMLTSTTDVAGAVADLRGHGSGRVRALARRVLDGWRASVERDLARARAALEALSRIPREDETAAAAPPSARDARSGREPKVLVANVKRAAMVPRPKKMPSGVCGAGGEKTGDAKRKHPGGYCREAEDVKRQRKVPEMVGQRSTKANPTMEMKERSRASLRAGD</sequence>
<name>A0A8T0SJ57_PANVG</name>
<reference evidence="4" key="1">
    <citation type="submission" date="2020-05" db="EMBL/GenBank/DDBJ databases">
        <title>WGS assembly of Panicum virgatum.</title>
        <authorList>
            <person name="Lovell J.T."/>
            <person name="Jenkins J."/>
            <person name="Shu S."/>
            <person name="Juenger T.E."/>
            <person name="Schmutz J."/>
        </authorList>
    </citation>
    <scope>NUCLEOTIDE SEQUENCE</scope>
    <source>
        <strain evidence="4">AP13</strain>
    </source>
</reference>
<dbReference type="SUPFAM" id="SSF47676">
    <property type="entry name" value="Conserved domain common to transcription factors TFIIS, elongin A, CRSP70"/>
    <property type="match status" value="1"/>
</dbReference>
<dbReference type="InterPro" id="IPR035441">
    <property type="entry name" value="TFIIS/LEDGF_dom_sf"/>
</dbReference>
<comment type="caution">
    <text evidence="4">The sequence shown here is derived from an EMBL/GenBank/DDBJ whole genome shotgun (WGS) entry which is preliminary data.</text>
</comment>